<dbReference type="InterPro" id="IPR006477">
    <property type="entry name" value="Yir_bir_cir"/>
</dbReference>
<dbReference type="NCBIfam" id="TIGR01590">
    <property type="entry name" value="yir-bir-cir_Pla"/>
    <property type="match status" value="1"/>
</dbReference>
<name>V7PF36_PLAYE</name>
<evidence type="ECO:0000313" key="1">
    <source>
        <dbReference type="EMBL" id="ETB57377.1"/>
    </source>
</evidence>
<proteinExistence type="predicted"/>
<gene>
    <name evidence="1" type="ORF">YYC_04790</name>
</gene>
<protein>
    <recommendedName>
        <fullName evidence="3">Plasmodium variant antigen protein Cir/Yir/Bir</fullName>
    </recommendedName>
</protein>
<evidence type="ECO:0008006" key="3">
    <source>
        <dbReference type="Google" id="ProtNLM"/>
    </source>
</evidence>
<dbReference type="Proteomes" id="UP000018538">
    <property type="component" value="Unassembled WGS sequence"/>
</dbReference>
<dbReference type="AlphaFoldDB" id="V7PF36"/>
<dbReference type="EMBL" id="KI635798">
    <property type="protein sequence ID" value="ETB57377.1"/>
    <property type="molecule type" value="Genomic_DNA"/>
</dbReference>
<sequence length="79" mass="9075">MDIKSISKFYDAFKSLCNMYTKFNDSTSDCTKCLNDAKEFAKKYKELNDDSSITNDSSYNKLFYYVVGPVYGLGLHIIL</sequence>
<evidence type="ECO:0000313" key="2">
    <source>
        <dbReference type="Proteomes" id="UP000018538"/>
    </source>
</evidence>
<dbReference type="Pfam" id="PF06022">
    <property type="entry name" value="Cir_Bir_Yir"/>
    <property type="match status" value="1"/>
</dbReference>
<keyword evidence="2" id="KW-1185">Reference proteome</keyword>
<reference evidence="1 2" key="1">
    <citation type="submission" date="2013-11" db="EMBL/GenBank/DDBJ databases">
        <title>The Genome Sequence of Plasmodium yoelii 17X.</title>
        <authorList>
            <consortium name="The Broad Institute Genomics Platform"/>
            <consortium name="The Broad Institute Genome Sequencing Center for Infectious Disease"/>
            <person name="Neafsey D."/>
            <person name="Adams J."/>
            <person name="Walker B."/>
            <person name="Young S.K."/>
            <person name="Zeng Q."/>
            <person name="Gargeya S."/>
            <person name="Fitzgerald M."/>
            <person name="Haas B."/>
            <person name="Abouelleil A."/>
            <person name="Alvarado L."/>
            <person name="Chapman S.B."/>
            <person name="Gainer-Dewar J."/>
            <person name="Goldberg J."/>
            <person name="Griggs A."/>
            <person name="Gujja S."/>
            <person name="Hansen M."/>
            <person name="Howarth C."/>
            <person name="Imamovic A."/>
            <person name="Ireland A."/>
            <person name="Larimer J."/>
            <person name="McCowan C."/>
            <person name="Murphy C."/>
            <person name="Pearson M."/>
            <person name="Poon T.W."/>
            <person name="Priest M."/>
            <person name="Roberts A."/>
            <person name="Saif S."/>
            <person name="Shea T."/>
            <person name="Sykes S."/>
            <person name="Wortman J."/>
            <person name="Nusbaum C."/>
            <person name="Birren B."/>
        </authorList>
    </citation>
    <scope>NUCLEOTIDE SEQUENCE [LARGE SCALE GENOMIC DNA]</scope>
    <source>
        <strain evidence="1 2">17X</strain>
    </source>
</reference>
<accession>V7PF36</accession>
<organism evidence="1 2">
    <name type="scientific">Plasmodium yoelii 17X</name>
    <dbReference type="NCBI Taxonomy" id="1323249"/>
    <lineage>
        <taxon>Eukaryota</taxon>
        <taxon>Sar</taxon>
        <taxon>Alveolata</taxon>
        <taxon>Apicomplexa</taxon>
        <taxon>Aconoidasida</taxon>
        <taxon>Haemosporida</taxon>
        <taxon>Plasmodiidae</taxon>
        <taxon>Plasmodium</taxon>
        <taxon>Plasmodium (Vinckeia)</taxon>
    </lineage>
</organism>